<dbReference type="AlphaFoldDB" id="A0A1Y6BM75"/>
<dbReference type="GO" id="GO:0004345">
    <property type="term" value="F:glucose-6-phosphate dehydrogenase activity"/>
    <property type="evidence" value="ECO:0007669"/>
    <property type="project" value="UniProtKB-UniRule"/>
</dbReference>
<feature type="binding site" evidence="7">
    <location>
        <position position="217"/>
    </location>
    <ligand>
        <name>substrate</name>
    </ligand>
</feature>
<dbReference type="Pfam" id="PF02781">
    <property type="entry name" value="G6PD_C"/>
    <property type="match status" value="1"/>
</dbReference>
<dbReference type="PANTHER" id="PTHR23429">
    <property type="entry name" value="GLUCOSE-6-PHOSPHATE 1-DEHYDROGENASE G6PD"/>
    <property type="match status" value="1"/>
</dbReference>
<dbReference type="InterPro" id="IPR022674">
    <property type="entry name" value="G6P_DH_NAD-bd"/>
</dbReference>
<gene>
    <name evidence="7" type="primary">zwf</name>
    <name evidence="10" type="ORF">SAMN06296036_10522</name>
</gene>
<keyword evidence="3 7" id="KW-0313">Glucose metabolism</keyword>
<dbReference type="OrthoDB" id="9802739at2"/>
<evidence type="ECO:0000256" key="2">
    <source>
        <dbReference type="ARBA" id="ARBA00009975"/>
    </source>
</evidence>
<evidence type="ECO:0000256" key="6">
    <source>
        <dbReference type="ARBA" id="ARBA00023277"/>
    </source>
</evidence>
<dbReference type="Proteomes" id="UP000192907">
    <property type="component" value="Unassembled WGS sequence"/>
</dbReference>
<accession>A0A1Y6BM75</accession>
<protein>
    <recommendedName>
        <fullName evidence="7">Glucose-6-phosphate 1-dehydrogenase</fullName>
        <shortName evidence="7">G6PD</shortName>
        <ecNumber evidence="7">1.1.1.49</ecNumber>
    </recommendedName>
</protein>
<dbReference type="RefSeq" id="WP_132317626.1">
    <property type="nucleotide sequence ID" value="NZ_FWZT01000005.1"/>
</dbReference>
<dbReference type="PIRSF" id="PIRSF000110">
    <property type="entry name" value="G6PD"/>
    <property type="match status" value="1"/>
</dbReference>
<dbReference type="HAMAP" id="MF_00966">
    <property type="entry name" value="G6PD"/>
    <property type="match status" value="1"/>
</dbReference>
<dbReference type="NCBIfam" id="TIGR00871">
    <property type="entry name" value="zwf"/>
    <property type="match status" value="1"/>
</dbReference>
<feature type="binding site" evidence="7">
    <location>
        <position position="149"/>
    </location>
    <ligand>
        <name>NADP(+)</name>
        <dbReference type="ChEBI" id="CHEBI:58349"/>
    </ligand>
</feature>
<sequence>MLTEGYVGSYNIVLFGGNGDLAMRKLLPALYRLYSYNNLTLEGCIIGASRTELSRTEYEDLVHRNLQIHLDTDELDPVKWEGFRQKLRYARVDANDRSSFDVLKAMTQDSAVQRNMYYFSTSPSLFGSICSNLNTSGLVDRHSRVVLEKPIGEDLASSQVINDEVAKYFEECQIYRIDHYLGKETVQNLLSVRFANALFEPLWNSNAIDHVQITVAETVGVEGRWSYYDRAGALRDMVQNHLLQLLCLVAMEPPSSMDADAVRDEKLKVLKSLRTITSDEVNQKTVRGQYRPGAVNGKPVPGYIDEGGDGADSNTETFVALRAEIDNWRWAGVPFYLRTGKRMPVRYSEIVIQFKSVPHSIFNDDGNAIAQNKLIIRLQPEESIQLVMMNKVPGLEESMKLRAVPLNLSLTEAFDNPRTPAAYERLLLDVIRDNQTLFMRRDEIEAAWRWIDQIHHGWRVTMDRPKSYTAGSWGPAAAVALIVRDGQNWHD</sequence>
<comment type="function">
    <text evidence="7">Catalyzes the oxidation of glucose 6-phosphate to 6-phosphogluconolactone.</text>
</comment>
<comment type="pathway">
    <text evidence="1 7">Carbohydrate degradation; pentose phosphate pathway; D-ribulose 5-phosphate from D-glucose 6-phosphate (oxidative stage): step 1/3.</text>
</comment>
<dbReference type="InterPro" id="IPR019796">
    <property type="entry name" value="G6P_DH_AS"/>
</dbReference>
<feature type="binding site" evidence="7">
    <location>
        <position position="183"/>
    </location>
    <ligand>
        <name>substrate</name>
    </ligand>
</feature>
<feature type="domain" description="Glucose-6-phosphate dehydrogenase NAD-binding" evidence="8">
    <location>
        <begin position="13"/>
        <end position="188"/>
    </location>
</feature>
<dbReference type="Gene3D" id="3.40.50.720">
    <property type="entry name" value="NAD(P)-binding Rossmann-like Domain"/>
    <property type="match status" value="1"/>
</dbReference>
<dbReference type="SUPFAM" id="SSF55347">
    <property type="entry name" value="Glyceraldehyde-3-phosphate dehydrogenase-like, C-terminal domain"/>
    <property type="match status" value="1"/>
</dbReference>
<evidence type="ECO:0000259" key="8">
    <source>
        <dbReference type="Pfam" id="PF00479"/>
    </source>
</evidence>
<dbReference type="GO" id="GO:0005829">
    <property type="term" value="C:cytosol"/>
    <property type="evidence" value="ECO:0007669"/>
    <property type="project" value="TreeGrafter"/>
</dbReference>
<feature type="binding site" evidence="7">
    <location>
        <position position="341"/>
    </location>
    <ligand>
        <name>substrate</name>
    </ligand>
</feature>
<dbReference type="Pfam" id="PF00479">
    <property type="entry name" value="G6PD_N"/>
    <property type="match status" value="1"/>
</dbReference>
<evidence type="ECO:0000313" key="10">
    <source>
        <dbReference type="EMBL" id="SMF10679.1"/>
    </source>
</evidence>
<evidence type="ECO:0000256" key="1">
    <source>
        <dbReference type="ARBA" id="ARBA00004937"/>
    </source>
</evidence>
<keyword evidence="6 7" id="KW-0119">Carbohydrate metabolism</keyword>
<comment type="catalytic activity">
    <reaction evidence="7">
        <text>D-glucose 6-phosphate + NADP(+) = 6-phospho-D-glucono-1,5-lactone + NADPH + H(+)</text>
        <dbReference type="Rhea" id="RHEA:15841"/>
        <dbReference type="ChEBI" id="CHEBI:15378"/>
        <dbReference type="ChEBI" id="CHEBI:57783"/>
        <dbReference type="ChEBI" id="CHEBI:57955"/>
        <dbReference type="ChEBI" id="CHEBI:58349"/>
        <dbReference type="ChEBI" id="CHEBI:61548"/>
        <dbReference type="EC" id="1.1.1.49"/>
    </reaction>
</comment>
<feature type="active site" description="Proton acceptor" evidence="7">
    <location>
        <position position="241"/>
    </location>
</feature>
<evidence type="ECO:0000256" key="5">
    <source>
        <dbReference type="ARBA" id="ARBA00023002"/>
    </source>
</evidence>
<name>A0A1Y6BM75_9BACT</name>
<evidence type="ECO:0000259" key="9">
    <source>
        <dbReference type="Pfam" id="PF02781"/>
    </source>
</evidence>
<dbReference type="SUPFAM" id="SSF51735">
    <property type="entry name" value="NAD(P)-binding Rossmann-fold domains"/>
    <property type="match status" value="1"/>
</dbReference>
<evidence type="ECO:0000256" key="3">
    <source>
        <dbReference type="ARBA" id="ARBA00022526"/>
    </source>
</evidence>
<dbReference type="EC" id="1.1.1.49" evidence="7"/>
<dbReference type="EMBL" id="FWZT01000005">
    <property type="protein sequence ID" value="SMF10679.1"/>
    <property type="molecule type" value="Genomic_DNA"/>
</dbReference>
<dbReference type="GO" id="GO:0050661">
    <property type="term" value="F:NADP binding"/>
    <property type="evidence" value="ECO:0007669"/>
    <property type="project" value="UniProtKB-UniRule"/>
</dbReference>
<feature type="binding site" evidence="7">
    <location>
        <position position="179"/>
    </location>
    <ligand>
        <name>substrate</name>
    </ligand>
</feature>
<dbReference type="InterPro" id="IPR036291">
    <property type="entry name" value="NAD(P)-bd_dom_sf"/>
</dbReference>
<organism evidence="10 11">
    <name type="scientific">Pseudobacteriovorax antillogorgiicola</name>
    <dbReference type="NCBI Taxonomy" id="1513793"/>
    <lineage>
        <taxon>Bacteria</taxon>
        <taxon>Pseudomonadati</taxon>
        <taxon>Bdellovibrionota</taxon>
        <taxon>Oligoflexia</taxon>
        <taxon>Oligoflexales</taxon>
        <taxon>Pseudobacteriovoracaceae</taxon>
        <taxon>Pseudobacteriovorax</taxon>
    </lineage>
</organism>
<evidence type="ECO:0000313" key="11">
    <source>
        <dbReference type="Proteomes" id="UP000192907"/>
    </source>
</evidence>
<dbReference type="FunFam" id="3.30.360.10:FF:000011">
    <property type="entry name" value="Glucose-6-phosphate 1-dehydrogenase"/>
    <property type="match status" value="1"/>
</dbReference>
<dbReference type="PANTHER" id="PTHR23429:SF0">
    <property type="entry name" value="GLUCOSE-6-PHOSPHATE 1-DEHYDROGENASE"/>
    <property type="match status" value="1"/>
</dbReference>
<keyword evidence="11" id="KW-1185">Reference proteome</keyword>
<dbReference type="UniPathway" id="UPA00115">
    <property type="reaction ID" value="UER00408"/>
</dbReference>
<dbReference type="GO" id="GO:0009051">
    <property type="term" value="P:pentose-phosphate shunt, oxidative branch"/>
    <property type="evidence" value="ECO:0007669"/>
    <property type="project" value="TreeGrafter"/>
</dbReference>
<proteinExistence type="inferred from homology"/>
<comment type="caution">
    <text evidence="7">Lacks conserved residue(s) required for the propagation of feature annotation.</text>
</comment>
<evidence type="ECO:0000256" key="7">
    <source>
        <dbReference type="HAMAP-Rule" id="MF_00966"/>
    </source>
</evidence>
<keyword evidence="5 7" id="KW-0560">Oxidoreductase</keyword>
<dbReference type="InterPro" id="IPR001282">
    <property type="entry name" value="G6P_DH"/>
</dbReference>
<comment type="similarity">
    <text evidence="2 7">Belongs to the glucose-6-phosphate dehydrogenase family.</text>
</comment>
<dbReference type="InterPro" id="IPR022675">
    <property type="entry name" value="G6P_DH_C"/>
</dbReference>
<feature type="binding site" evidence="7">
    <location>
        <position position="236"/>
    </location>
    <ligand>
        <name>substrate</name>
    </ligand>
</feature>
<evidence type="ECO:0000256" key="4">
    <source>
        <dbReference type="ARBA" id="ARBA00022857"/>
    </source>
</evidence>
<dbReference type="GO" id="GO:0006006">
    <property type="term" value="P:glucose metabolic process"/>
    <property type="evidence" value="ECO:0007669"/>
    <property type="project" value="UniProtKB-KW"/>
</dbReference>
<dbReference type="PROSITE" id="PS00069">
    <property type="entry name" value="G6P_DEHYDROGENASE"/>
    <property type="match status" value="1"/>
</dbReference>
<feature type="binding site" evidence="7">
    <location>
        <position position="50"/>
    </location>
    <ligand>
        <name>NADP(+)</name>
        <dbReference type="ChEBI" id="CHEBI:58349"/>
    </ligand>
</feature>
<dbReference type="STRING" id="1513793.SAMN06296036_10522"/>
<dbReference type="PRINTS" id="PR00079">
    <property type="entry name" value="G6PDHDRGNASE"/>
</dbReference>
<dbReference type="Gene3D" id="3.30.360.10">
    <property type="entry name" value="Dihydrodipicolinate Reductase, domain 2"/>
    <property type="match status" value="1"/>
</dbReference>
<reference evidence="11" key="1">
    <citation type="submission" date="2017-04" db="EMBL/GenBank/DDBJ databases">
        <authorList>
            <person name="Varghese N."/>
            <person name="Submissions S."/>
        </authorList>
    </citation>
    <scope>NUCLEOTIDE SEQUENCE [LARGE SCALE GENOMIC DNA]</scope>
    <source>
        <strain evidence="11">RKEM611</strain>
    </source>
</reference>
<dbReference type="NCBIfam" id="NF009492">
    <property type="entry name" value="PRK12853.1-3"/>
    <property type="match status" value="1"/>
</dbReference>
<feature type="domain" description="Glucose-6-phosphate dehydrogenase C-terminal" evidence="9">
    <location>
        <begin position="191"/>
        <end position="490"/>
    </location>
</feature>
<keyword evidence="4 7" id="KW-0521">NADP</keyword>